<keyword evidence="4" id="KW-1185">Reference proteome</keyword>
<feature type="region of interest" description="Disordered" evidence="1">
    <location>
        <begin position="399"/>
        <end position="430"/>
    </location>
</feature>
<evidence type="ECO:0000259" key="2">
    <source>
        <dbReference type="Pfam" id="PF03478"/>
    </source>
</evidence>
<name>A0A3L6QWG8_PANMI</name>
<dbReference type="Proteomes" id="UP000275267">
    <property type="component" value="Unassembled WGS sequence"/>
</dbReference>
<evidence type="ECO:0000313" key="4">
    <source>
        <dbReference type="Proteomes" id="UP000275267"/>
    </source>
</evidence>
<comment type="caution">
    <text evidence="3">The sequence shown here is derived from an EMBL/GenBank/DDBJ whole genome shotgun (WGS) entry which is preliminary data.</text>
</comment>
<dbReference type="PANTHER" id="PTHR33165:SF30">
    <property type="entry name" value="DUF295 DOMAIN-CONTAINING PROTEIN"/>
    <property type="match status" value="1"/>
</dbReference>
<proteinExistence type="predicted"/>
<dbReference type="OrthoDB" id="642536at2759"/>
<organism evidence="3 4">
    <name type="scientific">Panicum miliaceum</name>
    <name type="common">Proso millet</name>
    <name type="synonym">Broomcorn millet</name>
    <dbReference type="NCBI Taxonomy" id="4540"/>
    <lineage>
        <taxon>Eukaryota</taxon>
        <taxon>Viridiplantae</taxon>
        <taxon>Streptophyta</taxon>
        <taxon>Embryophyta</taxon>
        <taxon>Tracheophyta</taxon>
        <taxon>Spermatophyta</taxon>
        <taxon>Magnoliopsida</taxon>
        <taxon>Liliopsida</taxon>
        <taxon>Poales</taxon>
        <taxon>Poaceae</taxon>
        <taxon>PACMAD clade</taxon>
        <taxon>Panicoideae</taxon>
        <taxon>Panicodae</taxon>
        <taxon>Paniceae</taxon>
        <taxon>Panicinae</taxon>
        <taxon>Panicum</taxon>
        <taxon>Panicum sect. Panicum</taxon>
    </lineage>
</organism>
<dbReference type="PANTHER" id="PTHR33165">
    <property type="entry name" value="F-BOX DOMAIN CONTAINING PROTEIN-LIKE-RELATED"/>
    <property type="match status" value="1"/>
</dbReference>
<dbReference type="EMBL" id="PQIB02000011">
    <property type="protein sequence ID" value="RLM87656.1"/>
    <property type="molecule type" value="Genomic_DNA"/>
</dbReference>
<feature type="domain" description="KIB1-4 beta-propeller" evidence="2">
    <location>
        <begin position="88"/>
        <end position="349"/>
    </location>
</feature>
<protein>
    <recommendedName>
        <fullName evidence="2">KIB1-4 beta-propeller domain-containing protein</fullName>
    </recommendedName>
</protein>
<evidence type="ECO:0000313" key="3">
    <source>
        <dbReference type="EMBL" id="RLM87656.1"/>
    </source>
</evidence>
<feature type="compositionally biased region" description="Acidic residues" evidence="1">
    <location>
        <begin position="418"/>
        <end position="430"/>
    </location>
</feature>
<dbReference type="AlphaFoldDB" id="A0A3L6QWG8"/>
<dbReference type="STRING" id="4540.A0A3L6QWG8"/>
<sequence>MPSTLPTKKRASRDWTSLPFDINGRVGERLLAADDIDYYMAFRAASHNWRSATKDYPEKADYSDPTRFQPSKWALLGQRNDLITLVNVDTGRFLRKSIPLLRKYFLIGATGGGLLLLGEATEPHRALVLNPFTGSIAHFKAPIPVVGVRAVAVTKAPLMVFVSSDNGDIMWADQNSERFKRYWGSDDGNRPTCMTSFAGLVYATDQRGAVIASAVSDAAAEEQRPRSTLTISWDTIIPCLDTSLDTSYLAWLRTGKYNLVESRGDLLLVTRPPYFASTNQTPVVVHRIDTERKMLEPVSSIGSRAIFVGPVRCLSIDADKFRGIKGGCVYFVESLLVRGVDYKPPTMTVFHVAYPWRHFISFGWCPPEGGCFCPFIQVLADYCRSVHYSELFEMEAREWGLDDPSSSDSESDKSSYSETDDEALSFEPDE</sequence>
<gene>
    <name evidence="3" type="ORF">C2845_PM04G04930</name>
</gene>
<dbReference type="Pfam" id="PF03478">
    <property type="entry name" value="Beta-prop_KIB1-4"/>
    <property type="match status" value="1"/>
</dbReference>
<evidence type="ECO:0000256" key="1">
    <source>
        <dbReference type="SAM" id="MobiDB-lite"/>
    </source>
</evidence>
<accession>A0A3L6QWG8</accession>
<reference evidence="4" key="1">
    <citation type="journal article" date="2019" name="Nat. Commun.">
        <title>The genome of broomcorn millet.</title>
        <authorList>
            <person name="Zou C."/>
            <person name="Miki D."/>
            <person name="Li D."/>
            <person name="Tang Q."/>
            <person name="Xiao L."/>
            <person name="Rajput S."/>
            <person name="Deng P."/>
            <person name="Jia W."/>
            <person name="Huang R."/>
            <person name="Zhang M."/>
            <person name="Sun Y."/>
            <person name="Hu J."/>
            <person name="Fu X."/>
            <person name="Schnable P.S."/>
            <person name="Li F."/>
            <person name="Zhang H."/>
            <person name="Feng B."/>
            <person name="Zhu X."/>
            <person name="Liu R."/>
            <person name="Schnable J.C."/>
            <person name="Zhu J.-K."/>
            <person name="Zhang H."/>
        </authorList>
    </citation>
    <scope>NUCLEOTIDE SEQUENCE [LARGE SCALE GENOMIC DNA]</scope>
</reference>
<dbReference type="InterPro" id="IPR005174">
    <property type="entry name" value="KIB1-4_b-propeller"/>
</dbReference>